<feature type="transmembrane region" description="Helical" evidence="6">
    <location>
        <begin position="193"/>
        <end position="212"/>
    </location>
</feature>
<feature type="transmembrane region" description="Helical" evidence="6">
    <location>
        <begin position="72"/>
        <end position="92"/>
    </location>
</feature>
<dbReference type="GO" id="GO:0016236">
    <property type="term" value="P:macroautophagy"/>
    <property type="evidence" value="ECO:0007669"/>
    <property type="project" value="TreeGrafter"/>
</dbReference>
<sequence>MNAYQPIQRHGLAQTSSLTPPDSDLPSNLPDNGLAIHVKSAWVGVVDSFRWDIAVRSFLADAELRTNMTKSLLLNFVSLVSIYVFDLILFPILHAARSNSILDSSVTSVSWLYYSFWLGPLIGLSLYLNGSWCTAVSKRCFVLRHGSRSSFQDSRPYRGIVDALSASLYRGVMLVSSILLSFCLAQIPFAGRLISTVFLCWIDSYYCFEFYWISLGMDPSQRTRFLEDRWAYFLGFGIAPTLISCFSSPVANAALFAMMLPVYITLATYATPLPTHPSSVIPINPTRPLHSRMQSSFLNQSAPLQSQIANLGSLPWIPSRLPIFALIMWLNDQVVELIRVGTKGKIVPERAKNELIYDEMEAGAPIPQIVLSRPKDSRYID</sequence>
<dbReference type="InterPro" id="IPR059112">
    <property type="entry name" value="CysZ/EI24"/>
</dbReference>
<evidence type="ECO:0000256" key="4">
    <source>
        <dbReference type="ARBA" id="ARBA00023136"/>
    </source>
</evidence>
<reference evidence="7 8" key="1">
    <citation type="journal article" date="2016" name="Mol. Biol. Evol.">
        <title>Comparative Genomics of Early-Diverging Mushroom-Forming Fungi Provides Insights into the Origins of Lignocellulose Decay Capabilities.</title>
        <authorList>
            <person name="Nagy L.G."/>
            <person name="Riley R."/>
            <person name="Tritt A."/>
            <person name="Adam C."/>
            <person name="Daum C."/>
            <person name="Floudas D."/>
            <person name="Sun H."/>
            <person name="Yadav J.S."/>
            <person name="Pangilinan J."/>
            <person name="Larsson K.H."/>
            <person name="Matsuura K."/>
            <person name="Barry K."/>
            <person name="Labutti K."/>
            <person name="Kuo R."/>
            <person name="Ohm R.A."/>
            <person name="Bhattacharya S.S."/>
            <person name="Shirouzu T."/>
            <person name="Yoshinaga Y."/>
            <person name="Martin F.M."/>
            <person name="Grigoriev I.V."/>
            <person name="Hibbett D.S."/>
        </authorList>
    </citation>
    <scope>NUCLEOTIDE SEQUENCE [LARGE SCALE GENOMIC DNA]</scope>
    <source>
        <strain evidence="7 8">HHB10207 ss-3</strain>
    </source>
</reference>
<evidence type="ECO:0000256" key="6">
    <source>
        <dbReference type="SAM" id="Phobius"/>
    </source>
</evidence>
<organism evidence="7 8">
    <name type="scientific">Sistotremastrum suecicum HHB10207 ss-3</name>
    <dbReference type="NCBI Taxonomy" id="1314776"/>
    <lineage>
        <taxon>Eukaryota</taxon>
        <taxon>Fungi</taxon>
        <taxon>Dikarya</taxon>
        <taxon>Basidiomycota</taxon>
        <taxon>Agaricomycotina</taxon>
        <taxon>Agaricomycetes</taxon>
        <taxon>Sistotremastrales</taxon>
        <taxon>Sistotremastraceae</taxon>
        <taxon>Sistotremastrum</taxon>
    </lineage>
</organism>
<keyword evidence="4 6" id="KW-0472">Membrane</keyword>
<gene>
    <name evidence="7" type="ORF">SISSUDRAFT_341004</name>
</gene>
<dbReference type="PANTHER" id="PTHR21389:SF0">
    <property type="entry name" value="ETOPOSIDE-INDUCED PROTEIN 2.4 HOMOLOG"/>
    <property type="match status" value="1"/>
</dbReference>
<feature type="region of interest" description="Disordered" evidence="5">
    <location>
        <begin position="1"/>
        <end position="22"/>
    </location>
</feature>
<feature type="transmembrane region" description="Helical" evidence="6">
    <location>
        <begin position="112"/>
        <end position="129"/>
    </location>
</feature>
<evidence type="ECO:0000313" key="7">
    <source>
        <dbReference type="EMBL" id="KZT44184.1"/>
    </source>
</evidence>
<keyword evidence="8" id="KW-1185">Reference proteome</keyword>
<accession>A0A166IXW9</accession>
<dbReference type="OrthoDB" id="266518at2759"/>
<dbReference type="GO" id="GO:0016020">
    <property type="term" value="C:membrane"/>
    <property type="evidence" value="ECO:0007669"/>
    <property type="project" value="UniProtKB-SubCell"/>
</dbReference>
<feature type="transmembrane region" description="Helical" evidence="6">
    <location>
        <begin position="233"/>
        <end position="264"/>
    </location>
</feature>
<dbReference type="Proteomes" id="UP000076798">
    <property type="component" value="Unassembled WGS sequence"/>
</dbReference>
<evidence type="ECO:0000256" key="2">
    <source>
        <dbReference type="ARBA" id="ARBA00022692"/>
    </source>
</evidence>
<dbReference type="Pfam" id="PF07264">
    <property type="entry name" value="EI24"/>
    <property type="match status" value="1"/>
</dbReference>
<dbReference type="AlphaFoldDB" id="A0A166IXW9"/>
<proteinExistence type="predicted"/>
<evidence type="ECO:0008006" key="9">
    <source>
        <dbReference type="Google" id="ProtNLM"/>
    </source>
</evidence>
<dbReference type="PANTHER" id="PTHR21389">
    <property type="entry name" value="P53 INDUCED PROTEIN"/>
    <property type="match status" value="1"/>
</dbReference>
<dbReference type="GO" id="GO:0005783">
    <property type="term" value="C:endoplasmic reticulum"/>
    <property type="evidence" value="ECO:0007669"/>
    <property type="project" value="TreeGrafter"/>
</dbReference>
<dbReference type="EMBL" id="KV428005">
    <property type="protein sequence ID" value="KZT44184.1"/>
    <property type="molecule type" value="Genomic_DNA"/>
</dbReference>
<comment type="subcellular location">
    <subcellularLocation>
        <location evidence="1">Membrane</location>
        <topology evidence="1">Multi-pass membrane protein</topology>
    </subcellularLocation>
</comment>
<feature type="transmembrane region" description="Helical" evidence="6">
    <location>
        <begin position="168"/>
        <end position="187"/>
    </location>
</feature>
<keyword evidence="2 6" id="KW-0812">Transmembrane</keyword>
<evidence type="ECO:0000256" key="1">
    <source>
        <dbReference type="ARBA" id="ARBA00004141"/>
    </source>
</evidence>
<protein>
    <recommendedName>
        <fullName evidence="9">EI24-domain-containing protein</fullName>
    </recommendedName>
</protein>
<evidence type="ECO:0000256" key="3">
    <source>
        <dbReference type="ARBA" id="ARBA00022989"/>
    </source>
</evidence>
<evidence type="ECO:0000256" key="5">
    <source>
        <dbReference type="SAM" id="MobiDB-lite"/>
    </source>
</evidence>
<name>A0A166IXW9_9AGAM</name>
<keyword evidence="3 6" id="KW-1133">Transmembrane helix</keyword>
<evidence type="ECO:0000313" key="8">
    <source>
        <dbReference type="Proteomes" id="UP000076798"/>
    </source>
</evidence>